<reference evidence="1 2" key="1">
    <citation type="submission" date="2019-02" db="EMBL/GenBank/DDBJ databases">
        <title>Arundinibacter roseus gen. nov., sp. nov., a new member of the family Cytophagaceae.</title>
        <authorList>
            <person name="Szuroczki S."/>
            <person name="Khayer B."/>
            <person name="Sproer C."/>
            <person name="Toumi M."/>
            <person name="Szabo A."/>
            <person name="Felfoldi T."/>
            <person name="Schumann P."/>
            <person name="Toth E."/>
        </authorList>
    </citation>
    <scope>NUCLEOTIDE SEQUENCE [LARGE SCALE GENOMIC DNA]</scope>
    <source>
        <strain evidence="1 2">DMA-k-7a</strain>
    </source>
</reference>
<keyword evidence="2" id="KW-1185">Reference proteome</keyword>
<accession>A0A4R4K2Y2</accession>
<proteinExistence type="predicted"/>
<sequence length="71" mass="8162">MEYNEADFVEYAFKEMGISILKREGKYFFLANNFEVEVEGKDLYRLSNAGWVISPFHDIGALCNFIKANAS</sequence>
<gene>
    <name evidence="1" type="ORF">EZE20_20870</name>
</gene>
<dbReference type="EMBL" id="SMJU01000017">
    <property type="protein sequence ID" value="TDB60389.1"/>
    <property type="molecule type" value="Genomic_DNA"/>
</dbReference>
<evidence type="ECO:0000313" key="1">
    <source>
        <dbReference type="EMBL" id="TDB60389.1"/>
    </source>
</evidence>
<comment type="caution">
    <text evidence="1">The sequence shown here is derived from an EMBL/GenBank/DDBJ whole genome shotgun (WGS) entry which is preliminary data.</text>
</comment>
<dbReference type="AlphaFoldDB" id="A0A4R4K2Y2"/>
<dbReference type="OrthoDB" id="839590at2"/>
<dbReference type="Proteomes" id="UP000295706">
    <property type="component" value="Unassembled WGS sequence"/>
</dbReference>
<dbReference type="RefSeq" id="WP_132121390.1">
    <property type="nucleotide sequence ID" value="NZ_SMJU01000017.1"/>
</dbReference>
<organism evidence="1 2">
    <name type="scientific">Arundinibacter roseus</name>
    <dbReference type="NCBI Taxonomy" id="2070510"/>
    <lineage>
        <taxon>Bacteria</taxon>
        <taxon>Pseudomonadati</taxon>
        <taxon>Bacteroidota</taxon>
        <taxon>Cytophagia</taxon>
        <taxon>Cytophagales</taxon>
        <taxon>Spirosomataceae</taxon>
        <taxon>Arundinibacter</taxon>
    </lineage>
</organism>
<protein>
    <submittedName>
        <fullName evidence="1">Uncharacterized protein</fullName>
    </submittedName>
</protein>
<evidence type="ECO:0000313" key="2">
    <source>
        <dbReference type="Proteomes" id="UP000295706"/>
    </source>
</evidence>
<name>A0A4R4K2Y2_9BACT</name>